<keyword evidence="4 6" id="KW-1133">Transmembrane helix</keyword>
<dbReference type="STRING" id="694429.Pyrfu_0801"/>
<evidence type="ECO:0000256" key="4">
    <source>
        <dbReference type="ARBA" id="ARBA00022989"/>
    </source>
</evidence>
<proteinExistence type="predicted"/>
<feature type="transmembrane region" description="Helical" evidence="6">
    <location>
        <begin position="263"/>
        <end position="281"/>
    </location>
</feature>
<organism evidence="8 9">
    <name type="scientific">Pyrolobus fumarii (strain DSM 11204 / 1A)</name>
    <dbReference type="NCBI Taxonomy" id="694429"/>
    <lineage>
        <taxon>Archaea</taxon>
        <taxon>Thermoproteota</taxon>
        <taxon>Thermoprotei</taxon>
        <taxon>Desulfurococcales</taxon>
        <taxon>Pyrodictiaceae</taxon>
        <taxon>Pyrolobus</taxon>
    </lineage>
</organism>
<feature type="transmembrane region" description="Helical" evidence="6">
    <location>
        <begin position="94"/>
        <end position="115"/>
    </location>
</feature>
<evidence type="ECO:0000256" key="2">
    <source>
        <dbReference type="ARBA" id="ARBA00022475"/>
    </source>
</evidence>
<dbReference type="PROSITE" id="PS50850">
    <property type="entry name" value="MFS"/>
    <property type="match status" value="1"/>
</dbReference>
<evidence type="ECO:0000313" key="8">
    <source>
        <dbReference type="EMBL" id="AEM38670.1"/>
    </source>
</evidence>
<evidence type="ECO:0000256" key="3">
    <source>
        <dbReference type="ARBA" id="ARBA00022692"/>
    </source>
</evidence>
<dbReference type="HOGENOM" id="CLU_673722_0_0_2"/>
<feature type="transmembrane region" description="Helical" evidence="6">
    <location>
        <begin position="293"/>
        <end position="310"/>
    </location>
</feature>
<dbReference type="Gene3D" id="1.20.1250.20">
    <property type="entry name" value="MFS general substrate transporter like domains"/>
    <property type="match status" value="2"/>
</dbReference>
<keyword evidence="3 6" id="KW-0812">Transmembrane</keyword>
<reference evidence="8 9" key="1">
    <citation type="journal article" date="2011" name="Stand. Genomic Sci.">
        <title>Complete genome sequence of the hyperthermophilic chemolithoautotroph Pyrolobus fumarii type strain (1A).</title>
        <authorList>
            <person name="Anderson I."/>
            <person name="Goker M."/>
            <person name="Nolan M."/>
            <person name="Lucas S."/>
            <person name="Hammon N."/>
            <person name="Deshpande S."/>
            <person name="Cheng J.F."/>
            <person name="Tapia R."/>
            <person name="Han C."/>
            <person name="Goodwin L."/>
            <person name="Pitluck S."/>
            <person name="Huntemann M."/>
            <person name="Liolios K."/>
            <person name="Ivanova N."/>
            <person name="Pagani I."/>
            <person name="Mavromatis K."/>
            <person name="Ovchinikova G."/>
            <person name="Pati A."/>
            <person name="Chen A."/>
            <person name="Palaniappan K."/>
            <person name="Land M."/>
            <person name="Hauser L."/>
            <person name="Brambilla E.M."/>
            <person name="Huber H."/>
            <person name="Yasawong M."/>
            <person name="Rohde M."/>
            <person name="Spring S."/>
            <person name="Abt B."/>
            <person name="Sikorski J."/>
            <person name="Wirth R."/>
            <person name="Detter J.C."/>
            <person name="Woyke T."/>
            <person name="Bristow J."/>
            <person name="Eisen J.A."/>
            <person name="Markowitz V."/>
            <person name="Hugenholtz P."/>
            <person name="Kyrpides N.C."/>
            <person name="Klenk H.P."/>
            <person name="Lapidus A."/>
        </authorList>
    </citation>
    <scope>NUCLEOTIDE SEQUENCE [LARGE SCALE GENOMIC DNA]</scope>
    <source>
        <strain evidence="9">DSM 11204 / 1A</strain>
    </source>
</reference>
<dbReference type="eggNOG" id="arCOG00131">
    <property type="taxonomic scope" value="Archaea"/>
</dbReference>
<dbReference type="PANTHER" id="PTHR43124:SF3">
    <property type="entry name" value="CHLORAMPHENICOL EFFLUX PUMP RV0191"/>
    <property type="match status" value="1"/>
</dbReference>
<name>G0EDI5_PYRF1</name>
<evidence type="ECO:0000256" key="6">
    <source>
        <dbReference type="SAM" id="Phobius"/>
    </source>
</evidence>
<dbReference type="GO" id="GO:0005886">
    <property type="term" value="C:plasma membrane"/>
    <property type="evidence" value="ECO:0007669"/>
    <property type="project" value="UniProtKB-SubCell"/>
</dbReference>
<protein>
    <submittedName>
        <fullName evidence="8">Major facilitator superfamily MFS_1</fullName>
    </submittedName>
</protein>
<dbReference type="KEGG" id="pfm:Pyrfu_0801"/>
<dbReference type="AlphaFoldDB" id="G0EDI5"/>
<dbReference type="InterPro" id="IPR020846">
    <property type="entry name" value="MFS_dom"/>
</dbReference>
<dbReference type="Pfam" id="PF07690">
    <property type="entry name" value="MFS_1"/>
    <property type="match status" value="1"/>
</dbReference>
<feature type="domain" description="Major facilitator superfamily (MFS) profile" evidence="7">
    <location>
        <begin position="3"/>
        <end position="408"/>
    </location>
</feature>
<evidence type="ECO:0000256" key="1">
    <source>
        <dbReference type="ARBA" id="ARBA00004651"/>
    </source>
</evidence>
<feature type="transmembrane region" description="Helical" evidence="6">
    <location>
        <begin position="161"/>
        <end position="182"/>
    </location>
</feature>
<dbReference type="RefSeq" id="WP_014026347.1">
    <property type="nucleotide sequence ID" value="NC_015931.1"/>
</dbReference>
<dbReference type="GO" id="GO:0022857">
    <property type="term" value="F:transmembrane transporter activity"/>
    <property type="evidence" value="ECO:0007669"/>
    <property type="project" value="InterPro"/>
</dbReference>
<gene>
    <name evidence="8" type="ordered locus">Pyrfu_0801</name>
</gene>
<dbReference type="InterPro" id="IPR036259">
    <property type="entry name" value="MFS_trans_sf"/>
</dbReference>
<feature type="transmembrane region" description="Helical" evidence="6">
    <location>
        <begin position="12"/>
        <end position="31"/>
    </location>
</feature>
<dbReference type="PANTHER" id="PTHR43124">
    <property type="entry name" value="PURINE EFFLUX PUMP PBUE"/>
    <property type="match status" value="1"/>
</dbReference>
<keyword evidence="5 6" id="KW-0472">Membrane</keyword>
<dbReference type="InterPro" id="IPR050189">
    <property type="entry name" value="MFS_Efflux_Transporters"/>
</dbReference>
<comment type="subcellular location">
    <subcellularLocation>
        <location evidence="1">Cell membrane</location>
        <topology evidence="1">Multi-pass membrane protein</topology>
    </subcellularLocation>
</comment>
<keyword evidence="2" id="KW-1003">Cell membrane</keyword>
<feature type="transmembrane region" description="Helical" evidence="6">
    <location>
        <begin position="381"/>
        <end position="403"/>
    </location>
</feature>
<dbReference type="InParanoid" id="G0EDI5"/>
<dbReference type="SUPFAM" id="SSF103473">
    <property type="entry name" value="MFS general substrate transporter"/>
    <property type="match status" value="1"/>
</dbReference>
<dbReference type="GeneID" id="11139269"/>
<feature type="transmembrane region" description="Helical" evidence="6">
    <location>
        <begin position="136"/>
        <end position="155"/>
    </location>
</feature>
<feature type="transmembrane region" description="Helical" evidence="6">
    <location>
        <begin position="228"/>
        <end position="251"/>
    </location>
</feature>
<sequence length="408" mass="44434">MKPLITATLTSILWYADHALLFILAPLVVLDTGGQDYLIGLAALLYDAFYIVVSPSAGRLGDLGWRRLTIAVSSVLMLFAGLTLYASLTTHNAILALMGKLLLGIAGGLAIPNISSLIVDLGVGKGRRPEELLSKYYGFSSAAGWLMGYLLGWLATRSYGLQAAIMLTLCLAIVLTLATRLLPPPPTTLEHSVPVIKARIRLLHERIMRARFPHIADIRRLFRAPPLLWFYLSIAAGFTGISFFFTMLPYYWVEERGLTYDEVMLYASIHTLASSLTFLVAHRLIEALGAHNTLIMAFLARSLVFAQPLVTEHILPPQHQAALTYMLTGLTWAILNTSLNTVALELRIGGRGTRLGIAQSASATGLVMGDAGASIVSYITSVRLCFAIASVLEIAAATLYAWFTRGKR</sequence>
<feature type="transmembrane region" description="Helical" evidence="6">
    <location>
        <begin position="68"/>
        <end position="88"/>
    </location>
</feature>
<dbReference type="InterPro" id="IPR011701">
    <property type="entry name" value="MFS"/>
</dbReference>
<evidence type="ECO:0000259" key="7">
    <source>
        <dbReference type="PROSITE" id="PS50850"/>
    </source>
</evidence>
<keyword evidence="9" id="KW-1185">Reference proteome</keyword>
<dbReference type="Proteomes" id="UP000001037">
    <property type="component" value="Chromosome"/>
</dbReference>
<accession>G0EDI5</accession>
<feature type="transmembrane region" description="Helical" evidence="6">
    <location>
        <begin position="322"/>
        <end position="343"/>
    </location>
</feature>
<evidence type="ECO:0000313" key="9">
    <source>
        <dbReference type="Proteomes" id="UP000001037"/>
    </source>
</evidence>
<feature type="transmembrane region" description="Helical" evidence="6">
    <location>
        <begin position="37"/>
        <end position="56"/>
    </location>
</feature>
<dbReference type="EMBL" id="CP002838">
    <property type="protein sequence ID" value="AEM38670.1"/>
    <property type="molecule type" value="Genomic_DNA"/>
</dbReference>
<evidence type="ECO:0000256" key="5">
    <source>
        <dbReference type="ARBA" id="ARBA00023136"/>
    </source>
</evidence>